<name>A0A4S2MZS8_9PEZI</name>
<evidence type="ECO:0000313" key="3">
    <source>
        <dbReference type="Proteomes" id="UP000298138"/>
    </source>
</evidence>
<accession>A0A4S2MZS8</accession>
<feature type="region of interest" description="Disordered" evidence="1">
    <location>
        <begin position="367"/>
        <end position="564"/>
    </location>
</feature>
<dbReference type="EMBL" id="ML220116">
    <property type="protein sequence ID" value="TGZ82251.1"/>
    <property type="molecule type" value="Genomic_DNA"/>
</dbReference>
<dbReference type="AlphaFoldDB" id="A0A4S2MZS8"/>
<protein>
    <submittedName>
        <fullName evidence="2">Uncharacterized protein</fullName>
    </submittedName>
</protein>
<dbReference type="InParanoid" id="A0A4S2MZS8"/>
<feature type="compositionally biased region" description="Low complexity" evidence="1">
    <location>
        <begin position="374"/>
        <end position="391"/>
    </location>
</feature>
<feature type="compositionally biased region" description="Polar residues" evidence="1">
    <location>
        <begin position="199"/>
        <end position="213"/>
    </location>
</feature>
<feature type="region of interest" description="Disordered" evidence="1">
    <location>
        <begin position="199"/>
        <end position="231"/>
    </location>
</feature>
<gene>
    <name evidence="2" type="ORF">EX30DRAFT_395108</name>
</gene>
<dbReference type="Proteomes" id="UP000298138">
    <property type="component" value="Unassembled WGS sequence"/>
</dbReference>
<keyword evidence="3" id="KW-1185">Reference proteome</keyword>
<feature type="region of interest" description="Disordered" evidence="1">
    <location>
        <begin position="149"/>
        <end position="186"/>
    </location>
</feature>
<feature type="compositionally biased region" description="Basic and acidic residues" evidence="1">
    <location>
        <begin position="542"/>
        <end position="564"/>
    </location>
</feature>
<evidence type="ECO:0000313" key="2">
    <source>
        <dbReference type="EMBL" id="TGZ82251.1"/>
    </source>
</evidence>
<evidence type="ECO:0000256" key="1">
    <source>
        <dbReference type="SAM" id="MobiDB-lite"/>
    </source>
</evidence>
<feature type="region of interest" description="Disordered" evidence="1">
    <location>
        <begin position="633"/>
        <end position="687"/>
    </location>
</feature>
<feature type="compositionally biased region" description="Basic and acidic residues" evidence="1">
    <location>
        <begin position="410"/>
        <end position="432"/>
    </location>
</feature>
<organism evidence="2 3">
    <name type="scientific">Ascodesmis nigricans</name>
    <dbReference type="NCBI Taxonomy" id="341454"/>
    <lineage>
        <taxon>Eukaryota</taxon>
        <taxon>Fungi</taxon>
        <taxon>Dikarya</taxon>
        <taxon>Ascomycota</taxon>
        <taxon>Pezizomycotina</taxon>
        <taxon>Pezizomycetes</taxon>
        <taxon>Pezizales</taxon>
        <taxon>Ascodesmidaceae</taxon>
        <taxon>Ascodesmis</taxon>
    </lineage>
</organism>
<feature type="compositionally biased region" description="Basic and acidic residues" evidence="1">
    <location>
        <begin position="450"/>
        <end position="464"/>
    </location>
</feature>
<sequence>MAEVVAFVGLAFAGISAFEALYDIASRARKKRKSKKSNNIFGNTENEAEKVFLSALDEGVKKATKAVDTGRSVFGNGDAISNDAMFKQLMRAVKLQTHFFQQSIDRCCNPLPPEKYLELTIGTRRWFKKTISITRGLYKRNSPGCEVPRALADPDNVSESSVSFLSPFRGKHKRTSSPHFGYSSDSEDDQLALSWRSSSNTAIDSPTNSSFNESPPSPLALRPSASRQSSNTVGVPLINLHHTSKLSSKPVSQGEPLQNRCSLKSEKVCQNAQNHFFQKPVSGCQCVPTPSPIKADSACQNTNLLSSPQQVSPGPLHLYPACRHENTTAPTVQPVQQTTPTNSGCGQGCMCVHSSCKNAGLGFQSSQTTPNELRQNPNPQLPSSPLLRSSSYGMGVERSKGLPQQAPHSSEQRRATGEDSHRSVREEYRHAENPYPQDRYHQRHQRYGPRRSESSHPPEPERTQHSSYSQPRPANIPSSRRPTRPPGPPPESSGYNPAPSSFFEPRYDESTKQRSTTGKSRVSFDEVGMCQESRRPRSPLHRYHDDDSYHGYNDPRESRPYRRDTQDSVYYYGVDNIMTPHTPLPYEDQESYNLNRNALDPPQTTRCIGYNNVDGFSRNEELTNERITTLMRSEGDQCRPENMSYDDGSVRYRSPSPVRARRSRHPRSIEGYGEHNEQRNQASGNIPAGPRYSPVFGTFHRFADNANSDFRHS</sequence>
<proteinExistence type="predicted"/>
<reference evidence="2 3" key="1">
    <citation type="submission" date="2019-04" db="EMBL/GenBank/DDBJ databases">
        <title>Comparative genomics and transcriptomics to analyze fruiting body development in filamentous ascomycetes.</title>
        <authorList>
            <consortium name="DOE Joint Genome Institute"/>
            <person name="Lutkenhaus R."/>
            <person name="Traeger S."/>
            <person name="Breuer J."/>
            <person name="Kuo A."/>
            <person name="Lipzen A."/>
            <person name="Pangilinan J."/>
            <person name="Dilworth D."/>
            <person name="Sandor L."/>
            <person name="Poggeler S."/>
            <person name="Barry K."/>
            <person name="Grigoriev I.V."/>
            <person name="Nowrousian M."/>
        </authorList>
    </citation>
    <scope>NUCLEOTIDE SEQUENCE [LARGE SCALE GENOMIC DNA]</scope>
    <source>
        <strain evidence="2 3">CBS 389.68</strain>
    </source>
</reference>